<dbReference type="AlphaFoldDB" id="K9H5M2"/>
<keyword evidence="3" id="KW-0808">Transferase</keyword>
<evidence type="ECO:0000256" key="3">
    <source>
        <dbReference type="ARBA" id="ARBA00022679"/>
    </source>
</evidence>
<dbReference type="PROSITE" id="PS50113">
    <property type="entry name" value="PAC"/>
    <property type="match status" value="2"/>
</dbReference>
<dbReference type="InterPro" id="IPR001610">
    <property type="entry name" value="PAC"/>
</dbReference>
<dbReference type="CDD" id="cd01949">
    <property type="entry name" value="GGDEF"/>
    <property type="match status" value="1"/>
</dbReference>
<sequence length="1060" mass="116298">MATVLIVEDDKTCAELVRALLGRREAPAFTPVLATSVAEARRQLASRKVDAVVLDLNLPDSKGTATVSTLVAAAPGVPVVVLTAEDDDRTARNALRAGAQDYLVKADLTGDRLARSLTYAIERRATLAGHDTGDGLVESLLNGMAPAVLVLETVRERDGPPADFVFRLCNASCEQVLGRHGRELAGRRLGEGLPELAALGLREHLLGVVETAIGLDIDLPVRLPHAAGIADGTGGQDREPSEEPPRWLRISASHVAEGVALIITDVTATHQQTDALRAAKQKAEKADAEKSALLRALSHEVRTPLNTIRGFSEMVAGEMHGPLPHPQYKGYVDSIHKAAETLSDVVDGMLDMSRLQAMGRGESGSAHLIDLAPDCVAVCRDGIVEMLNPAGADMLGLAAGDEAVGRHFREFVASHYRPIVEHGLDILVRERTRVPMKMLRADGATVDAEVAATPFDSAGGGRSVMLVARDVTERQRATRAIVQREERLRKIMETMVDALVIIDDRGIIETFNRAAERIFGYKAAEVVGRSVNILMSEEHATHHDEYIRRYKQTGESHVLGVGRVVEGRRKDGSVFPVELALSDLKIGESHLFIGVLRDITERRAQEERLRYLATRDHLTGLPNRALFQTRLDEAVRDADAAGRHVAVLFLDLDHFKNINDTLGHPMGDRVLQAVGRRLEAQARPNDTVARLSGDEFTVILDGVDGPEEASALATVLLDRLSDPFEIDGREIYTSGSIGIVMYPENAEDIANLMKNVDTAVNFAKKQGRNNFQFYTEKLSDDMVRRLQIENGLRRALERGEMQVFYQAKIDLDSGDIVGCEALLRWFSKELGFVSPVEFIPVAEETGLIVPIGEWVLRESLRQLDTWMRAGLPPVRVGVNLSARQFREAELAGKITAILEETGVSAELLELELTESMLVENADEVIQSLWALKGLGITLSIDDFGTGYSSLSYLKRFPIDELKIDRSFVKDIPDSIDDMSITKAIISMARSLEMKLVAEGIETDEQWEFLRDNGCHVGQGYLFAKPLPTSEFFDLMERRRSANDDHGSENEGGLWAAVATK</sequence>
<keyword evidence="5" id="KW-0418">Kinase</keyword>
<feature type="domain" description="PAS" evidence="12">
    <location>
        <begin position="484"/>
        <end position="554"/>
    </location>
</feature>
<dbReference type="SMART" id="SM00091">
    <property type="entry name" value="PAS"/>
    <property type="match status" value="3"/>
</dbReference>
<dbReference type="Gene3D" id="3.30.70.270">
    <property type="match status" value="1"/>
</dbReference>
<keyword evidence="17" id="KW-1185">Reference proteome</keyword>
<evidence type="ECO:0000259" key="14">
    <source>
        <dbReference type="PROSITE" id="PS50883"/>
    </source>
</evidence>
<dbReference type="EC" id="2.7.13.3" evidence="2"/>
<gene>
    <name evidence="16" type="ORF">C882_1720</name>
</gene>
<feature type="domain" description="PAC" evidence="13">
    <location>
        <begin position="432"/>
        <end position="483"/>
    </location>
</feature>
<dbReference type="PANTHER" id="PTHR44757">
    <property type="entry name" value="DIGUANYLATE CYCLASE DGCP"/>
    <property type="match status" value="1"/>
</dbReference>
<dbReference type="GO" id="GO:0005524">
    <property type="term" value="F:ATP binding"/>
    <property type="evidence" value="ECO:0007669"/>
    <property type="project" value="UniProtKB-KW"/>
</dbReference>
<dbReference type="SMART" id="SM00052">
    <property type="entry name" value="EAL"/>
    <property type="match status" value="1"/>
</dbReference>
<evidence type="ECO:0000256" key="10">
    <source>
        <dbReference type="SAM" id="MobiDB-lite"/>
    </source>
</evidence>
<dbReference type="PROSITE" id="PS50112">
    <property type="entry name" value="PAS"/>
    <property type="match status" value="1"/>
</dbReference>
<evidence type="ECO:0000256" key="4">
    <source>
        <dbReference type="ARBA" id="ARBA00022741"/>
    </source>
</evidence>
<dbReference type="SMART" id="SM00086">
    <property type="entry name" value="PAC"/>
    <property type="match status" value="2"/>
</dbReference>
<evidence type="ECO:0000256" key="9">
    <source>
        <dbReference type="PROSITE-ProRule" id="PRU00169"/>
    </source>
</evidence>
<dbReference type="SUPFAM" id="SSF141868">
    <property type="entry name" value="EAL domain-like"/>
    <property type="match status" value="1"/>
</dbReference>
<dbReference type="SUPFAM" id="SSF52172">
    <property type="entry name" value="CheY-like"/>
    <property type="match status" value="1"/>
</dbReference>
<dbReference type="InterPro" id="IPR001633">
    <property type="entry name" value="EAL_dom"/>
</dbReference>
<dbReference type="PROSITE" id="PS50110">
    <property type="entry name" value="RESPONSE_REGULATORY"/>
    <property type="match status" value="1"/>
</dbReference>
<proteinExistence type="predicted"/>
<dbReference type="InterPro" id="IPR035965">
    <property type="entry name" value="PAS-like_dom_sf"/>
</dbReference>
<dbReference type="EMBL" id="ANHY01000002">
    <property type="protein sequence ID" value="EKV32882.1"/>
    <property type="molecule type" value="Genomic_DNA"/>
</dbReference>
<feature type="domain" description="Response regulatory" evidence="11">
    <location>
        <begin position="3"/>
        <end position="120"/>
    </location>
</feature>
<keyword evidence="4" id="KW-0547">Nucleotide-binding</keyword>
<dbReference type="Pfam" id="PF00072">
    <property type="entry name" value="Response_reg"/>
    <property type="match status" value="1"/>
</dbReference>
<dbReference type="STRING" id="1238182.C882_1720"/>
<dbReference type="eggNOG" id="COG5001">
    <property type="taxonomic scope" value="Bacteria"/>
</dbReference>
<evidence type="ECO:0000259" key="12">
    <source>
        <dbReference type="PROSITE" id="PS50112"/>
    </source>
</evidence>
<dbReference type="InterPro" id="IPR036097">
    <property type="entry name" value="HisK_dim/P_sf"/>
</dbReference>
<organism evidence="16 17">
    <name type="scientific">Caenispirillum salinarum AK4</name>
    <dbReference type="NCBI Taxonomy" id="1238182"/>
    <lineage>
        <taxon>Bacteria</taxon>
        <taxon>Pseudomonadati</taxon>
        <taxon>Pseudomonadota</taxon>
        <taxon>Alphaproteobacteria</taxon>
        <taxon>Rhodospirillales</taxon>
        <taxon>Novispirillaceae</taxon>
        <taxon>Caenispirillum</taxon>
    </lineage>
</organism>
<dbReference type="Gene3D" id="3.20.20.450">
    <property type="entry name" value="EAL domain"/>
    <property type="match status" value="1"/>
</dbReference>
<dbReference type="SUPFAM" id="SSF55785">
    <property type="entry name" value="PYP-like sensor domain (PAS domain)"/>
    <property type="match status" value="2"/>
</dbReference>
<dbReference type="NCBIfam" id="TIGR00254">
    <property type="entry name" value="GGDEF"/>
    <property type="match status" value="1"/>
</dbReference>
<dbReference type="SMART" id="SM00448">
    <property type="entry name" value="REC"/>
    <property type="match status" value="1"/>
</dbReference>
<dbReference type="InterPro" id="IPR035919">
    <property type="entry name" value="EAL_sf"/>
</dbReference>
<dbReference type="FunFam" id="3.30.450.20:FF:000060">
    <property type="entry name" value="Sensor protein FixL"/>
    <property type="match status" value="1"/>
</dbReference>
<dbReference type="InterPro" id="IPR000160">
    <property type="entry name" value="GGDEF_dom"/>
</dbReference>
<evidence type="ECO:0000256" key="1">
    <source>
        <dbReference type="ARBA" id="ARBA00000085"/>
    </source>
</evidence>
<dbReference type="CDD" id="cd00130">
    <property type="entry name" value="PAS"/>
    <property type="match status" value="2"/>
</dbReference>
<keyword evidence="9" id="KW-0597">Phosphoprotein</keyword>
<evidence type="ECO:0000313" key="17">
    <source>
        <dbReference type="Proteomes" id="UP000009881"/>
    </source>
</evidence>
<dbReference type="Gene3D" id="3.40.50.2300">
    <property type="match status" value="1"/>
</dbReference>
<comment type="function">
    <text evidence="7">Putative oxygen sensor; modulates the activity of FixJ, a transcriptional activator of nitrogen fixation fixK gene. FixL probably acts as a kinase that phosphorylates FixJ.</text>
</comment>
<reference evidence="16 17" key="1">
    <citation type="journal article" date="2013" name="Genome Announc.">
        <title>Draft Genome Sequence of an Alphaproteobacterium, Caenispirillum salinarum AK4(T), Isolated from a Solar Saltern.</title>
        <authorList>
            <person name="Khatri I."/>
            <person name="Singh A."/>
            <person name="Korpole S."/>
            <person name="Pinnaka A.K."/>
            <person name="Subramanian S."/>
        </authorList>
    </citation>
    <scope>NUCLEOTIDE SEQUENCE [LARGE SCALE GENOMIC DNA]</scope>
    <source>
        <strain evidence="16 17">AK4</strain>
    </source>
</reference>
<dbReference type="SMART" id="SM00388">
    <property type="entry name" value="HisKA"/>
    <property type="match status" value="1"/>
</dbReference>
<name>K9H5M2_9PROT</name>
<comment type="catalytic activity">
    <reaction evidence="1">
        <text>ATP + protein L-histidine = ADP + protein N-phospho-L-histidine.</text>
        <dbReference type="EC" id="2.7.13.3"/>
    </reaction>
</comment>
<dbReference type="Pfam" id="PF00989">
    <property type="entry name" value="PAS"/>
    <property type="match status" value="1"/>
</dbReference>
<dbReference type="CDD" id="cd00082">
    <property type="entry name" value="HisKA"/>
    <property type="match status" value="1"/>
</dbReference>
<dbReference type="InterPro" id="IPR043128">
    <property type="entry name" value="Rev_trsase/Diguanyl_cyclase"/>
</dbReference>
<feature type="modified residue" description="4-aspartylphosphate" evidence="9">
    <location>
        <position position="55"/>
    </location>
</feature>
<dbReference type="PROSITE" id="PS50883">
    <property type="entry name" value="EAL"/>
    <property type="match status" value="1"/>
</dbReference>
<dbReference type="FunFam" id="3.20.20.450:FF:000001">
    <property type="entry name" value="Cyclic di-GMP phosphodiesterase yahA"/>
    <property type="match status" value="1"/>
</dbReference>
<dbReference type="PATRIC" id="fig|1238182.3.peg.258"/>
<dbReference type="GO" id="GO:0000155">
    <property type="term" value="F:phosphorelay sensor kinase activity"/>
    <property type="evidence" value="ECO:0007669"/>
    <property type="project" value="InterPro"/>
</dbReference>
<evidence type="ECO:0000256" key="8">
    <source>
        <dbReference type="ARBA" id="ARBA00070616"/>
    </source>
</evidence>
<dbReference type="Pfam" id="PF08448">
    <property type="entry name" value="PAS_4"/>
    <property type="match status" value="1"/>
</dbReference>
<feature type="region of interest" description="Disordered" evidence="10">
    <location>
        <begin position="1041"/>
        <end position="1060"/>
    </location>
</feature>
<dbReference type="Pfam" id="PF00563">
    <property type="entry name" value="EAL"/>
    <property type="match status" value="1"/>
</dbReference>
<dbReference type="SUPFAM" id="SSF55073">
    <property type="entry name" value="Nucleotide cyclase"/>
    <property type="match status" value="1"/>
</dbReference>
<comment type="caution">
    <text evidence="16">The sequence shown here is derived from an EMBL/GenBank/DDBJ whole genome shotgun (WGS) entry which is preliminary data.</text>
</comment>
<dbReference type="Proteomes" id="UP000009881">
    <property type="component" value="Unassembled WGS sequence"/>
</dbReference>
<evidence type="ECO:0000259" key="15">
    <source>
        <dbReference type="PROSITE" id="PS50887"/>
    </source>
</evidence>
<dbReference type="InterPro" id="IPR013767">
    <property type="entry name" value="PAS_fold"/>
</dbReference>
<dbReference type="InterPro" id="IPR001789">
    <property type="entry name" value="Sig_transdc_resp-reg_receiver"/>
</dbReference>
<dbReference type="RefSeq" id="WP_009538709.1">
    <property type="nucleotide sequence ID" value="NZ_ANHY01000002.1"/>
</dbReference>
<evidence type="ECO:0000256" key="5">
    <source>
        <dbReference type="ARBA" id="ARBA00022777"/>
    </source>
</evidence>
<dbReference type="InterPro" id="IPR029787">
    <property type="entry name" value="Nucleotide_cyclase"/>
</dbReference>
<dbReference type="InterPro" id="IPR000700">
    <property type="entry name" value="PAS-assoc_C"/>
</dbReference>
<dbReference type="InterPro" id="IPR000014">
    <property type="entry name" value="PAS"/>
</dbReference>
<protein>
    <recommendedName>
        <fullName evidence="8">Sensor protein FixL</fullName>
        <ecNumber evidence="2">2.7.13.3</ecNumber>
    </recommendedName>
</protein>
<dbReference type="CDD" id="cd00156">
    <property type="entry name" value="REC"/>
    <property type="match status" value="1"/>
</dbReference>
<evidence type="ECO:0000313" key="16">
    <source>
        <dbReference type="EMBL" id="EKV32882.1"/>
    </source>
</evidence>
<evidence type="ECO:0000259" key="13">
    <source>
        <dbReference type="PROSITE" id="PS50113"/>
    </source>
</evidence>
<evidence type="ECO:0000256" key="2">
    <source>
        <dbReference type="ARBA" id="ARBA00012438"/>
    </source>
</evidence>
<dbReference type="CDD" id="cd01948">
    <property type="entry name" value="EAL"/>
    <property type="match status" value="1"/>
</dbReference>
<dbReference type="Pfam" id="PF00512">
    <property type="entry name" value="HisKA"/>
    <property type="match status" value="1"/>
</dbReference>
<dbReference type="SMART" id="SM00267">
    <property type="entry name" value="GGDEF"/>
    <property type="match status" value="1"/>
</dbReference>
<dbReference type="Gene3D" id="1.10.287.130">
    <property type="match status" value="1"/>
</dbReference>
<evidence type="ECO:0000256" key="7">
    <source>
        <dbReference type="ARBA" id="ARBA00059827"/>
    </source>
</evidence>
<dbReference type="InterPro" id="IPR003661">
    <property type="entry name" value="HisK_dim/P_dom"/>
</dbReference>
<dbReference type="InterPro" id="IPR052155">
    <property type="entry name" value="Biofilm_reg_signaling"/>
</dbReference>
<dbReference type="PROSITE" id="PS50887">
    <property type="entry name" value="GGDEF"/>
    <property type="match status" value="1"/>
</dbReference>
<dbReference type="InterPro" id="IPR013656">
    <property type="entry name" value="PAS_4"/>
</dbReference>
<dbReference type="PANTHER" id="PTHR44757:SF2">
    <property type="entry name" value="BIOFILM ARCHITECTURE MAINTENANCE PROTEIN MBAA"/>
    <property type="match status" value="1"/>
</dbReference>
<dbReference type="InterPro" id="IPR011006">
    <property type="entry name" value="CheY-like_superfamily"/>
</dbReference>
<dbReference type="SUPFAM" id="SSF47384">
    <property type="entry name" value="Homodimeric domain of signal transducing histidine kinase"/>
    <property type="match status" value="1"/>
</dbReference>
<evidence type="ECO:0000256" key="6">
    <source>
        <dbReference type="ARBA" id="ARBA00022840"/>
    </source>
</evidence>
<accession>K9H5M2</accession>
<keyword evidence="6" id="KW-0067">ATP-binding</keyword>
<feature type="domain" description="GGDEF" evidence="15">
    <location>
        <begin position="643"/>
        <end position="776"/>
    </location>
</feature>
<evidence type="ECO:0000259" key="11">
    <source>
        <dbReference type="PROSITE" id="PS50110"/>
    </source>
</evidence>
<feature type="domain" description="EAL" evidence="14">
    <location>
        <begin position="785"/>
        <end position="1039"/>
    </location>
</feature>
<dbReference type="GO" id="GO:0006355">
    <property type="term" value="P:regulation of DNA-templated transcription"/>
    <property type="evidence" value="ECO:0007669"/>
    <property type="project" value="InterPro"/>
</dbReference>
<dbReference type="Gene3D" id="3.30.450.20">
    <property type="entry name" value="PAS domain"/>
    <property type="match status" value="3"/>
</dbReference>
<dbReference type="Pfam" id="PF00990">
    <property type="entry name" value="GGDEF"/>
    <property type="match status" value="1"/>
</dbReference>
<feature type="domain" description="PAC" evidence="13">
    <location>
        <begin position="552"/>
        <end position="611"/>
    </location>
</feature>
<dbReference type="OrthoDB" id="7251575at2"/>
<dbReference type="NCBIfam" id="TIGR00229">
    <property type="entry name" value="sensory_box"/>
    <property type="match status" value="2"/>
</dbReference>